<protein>
    <submittedName>
        <fullName evidence="4">Short-chain dehydrogenase/reductase SDR</fullName>
    </submittedName>
</protein>
<dbReference type="Proteomes" id="UP000019184">
    <property type="component" value="Unassembled WGS sequence"/>
</dbReference>
<accession>A0A7U7GBZ3</accession>
<dbReference type="RefSeq" id="WP_034432198.1">
    <property type="nucleotide sequence ID" value="NZ_CBTK010000113.1"/>
</dbReference>
<organism evidence="4 5">
    <name type="scientific">Candidatus Contendobacter odensis Run_B_J11</name>
    <dbReference type="NCBI Taxonomy" id="1400861"/>
    <lineage>
        <taxon>Bacteria</taxon>
        <taxon>Pseudomonadati</taxon>
        <taxon>Pseudomonadota</taxon>
        <taxon>Gammaproteobacteria</taxon>
        <taxon>Candidatus Competibacteraceae</taxon>
        <taxon>Candidatus Contendibacter</taxon>
    </lineage>
</organism>
<dbReference type="SUPFAM" id="SSF51735">
    <property type="entry name" value="NAD(P)-binding Rossmann-fold domains"/>
    <property type="match status" value="1"/>
</dbReference>
<dbReference type="PANTHER" id="PTHR43639:SF1">
    <property type="entry name" value="SHORT-CHAIN DEHYDROGENASE_REDUCTASE FAMILY PROTEIN"/>
    <property type="match status" value="1"/>
</dbReference>
<evidence type="ECO:0000313" key="4">
    <source>
        <dbReference type="EMBL" id="CDH44995.1"/>
    </source>
</evidence>
<evidence type="ECO:0000256" key="2">
    <source>
        <dbReference type="ARBA" id="ARBA00023002"/>
    </source>
</evidence>
<dbReference type="GO" id="GO:0016491">
    <property type="term" value="F:oxidoreductase activity"/>
    <property type="evidence" value="ECO:0007669"/>
    <property type="project" value="UniProtKB-KW"/>
</dbReference>
<dbReference type="InterPro" id="IPR002347">
    <property type="entry name" value="SDR_fam"/>
</dbReference>
<feature type="domain" description="Ketoreductase" evidence="3">
    <location>
        <begin position="3"/>
        <end position="181"/>
    </location>
</feature>
<dbReference type="PRINTS" id="PR00081">
    <property type="entry name" value="GDHRDH"/>
</dbReference>
<sequence length="246" mass="25627">MAAIALLTGASGGVGQALAAELRREGWTVALVGRSLERLQAIYGADALCIEADVSTPEGAQFALEQCQREIGLPTALAHCAGTTLLSPLHRTTPELYRSCLRANLDSAFFMLSAFVEGLRQAREPGAAVLVSSVVARIGVANHEAIAIAKAGVEGLVRSAAATYAPSRIRINAVAPGIMDTPAVARIIGSEASRAGAARQYPLPGIGDPVDLARLMAWLLSDKAGWITGQVWAMDGGFSSIRPLVK</sequence>
<evidence type="ECO:0000256" key="1">
    <source>
        <dbReference type="ARBA" id="ARBA00006484"/>
    </source>
</evidence>
<dbReference type="SMART" id="SM00822">
    <property type="entry name" value="PKS_KR"/>
    <property type="match status" value="1"/>
</dbReference>
<dbReference type="PANTHER" id="PTHR43639">
    <property type="entry name" value="OXIDOREDUCTASE, SHORT-CHAIN DEHYDROGENASE/REDUCTASE FAMILY (AFU_ORTHOLOGUE AFUA_5G02870)"/>
    <property type="match status" value="1"/>
</dbReference>
<comment type="caution">
    <text evidence="4">The sequence shown here is derived from an EMBL/GenBank/DDBJ whole genome shotgun (WGS) entry which is preliminary data.</text>
</comment>
<dbReference type="AlphaFoldDB" id="A0A7U7GBZ3"/>
<dbReference type="OrthoDB" id="9803628at2"/>
<name>A0A7U7GBZ3_9GAMM</name>
<comment type="similarity">
    <text evidence="1">Belongs to the short-chain dehydrogenases/reductases (SDR) family.</text>
</comment>
<evidence type="ECO:0000259" key="3">
    <source>
        <dbReference type="SMART" id="SM00822"/>
    </source>
</evidence>
<dbReference type="InterPro" id="IPR036291">
    <property type="entry name" value="NAD(P)-bd_dom_sf"/>
</dbReference>
<reference evidence="4 5" key="1">
    <citation type="journal article" date="2014" name="ISME J.">
        <title>Candidatus Competibacter-lineage genomes retrieved from metagenomes reveal functional metabolic diversity.</title>
        <authorList>
            <person name="McIlroy S.J."/>
            <person name="Albertsen M."/>
            <person name="Andresen E.K."/>
            <person name="Saunders A.M."/>
            <person name="Kristiansen R."/>
            <person name="Stokholm-Bjerregaard M."/>
            <person name="Nielsen K.L."/>
            <person name="Nielsen P.H."/>
        </authorList>
    </citation>
    <scope>NUCLEOTIDE SEQUENCE [LARGE SCALE GENOMIC DNA]</scope>
    <source>
        <strain evidence="4 5">Run_B_J11</strain>
    </source>
</reference>
<keyword evidence="2" id="KW-0560">Oxidoreductase</keyword>
<dbReference type="InterPro" id="IPR057326">
    <property type="entry name" value="KR_dom"/>
</dbReference>
<dbReference type="Pfam" id="PF13561">
    <property type="entry name" value="adh_short_C2"/>
    <property type="match status" value="1"/>
</dbReference>
<dbReference type="CDD" id="cd05233">
    <property type="entry name" value="SDR_c"/>
    <property type="match status" value="1"/>
</dbReference>
<gene>
    <name evidence="4" type="ORF">BN874_200065</name>
</gene>
<keyword evidence="5" id="KW-1185">Reference proteome</keyword>
<proteinExistence type="inferred from homology"/>
<evidence type="ECO:0000313" key="5">
    <source>
        <dbReference type="Proteomes" id="UP000019184"/>
    </source>
</evidence>
<dbReference type="Gene3D" id="3.40.50.720">
    <property type="entry name" value="NAD(P)-binding Rossmann-like Domain"/>
    <property type="match status" value="1"/>
</dbReference>
<dbReference type="EMBL" id="CBTK010000113">
    <property type="protein sequence ID" value="CDH44995.1"/>
    <property type="molecule type" value="Genomic_DNA"/>
</dbReference>